<dbReference type="AlphaFoldDB" id="A0A143BMY4"/>
<dbReference type="KEGG" id="gph:GEMMAAP_00530"/>
<protein>
    <recommendedName>
        <fullName evidence="3">MmcQ/YjbR family DNA-binding protein</fullName>
    </recommendedName>
</protein>
<dbReference type="Pfam" id="PF04237">
    <property type="entry name" value="YjbR"/>
    <property type="match status" value="1"/>
</dbReference>
<accession>A0A143BMY4</accession>
<dbReference type="STRING" id="1379270.GEMMAAP_00530"/>
<keyword evidence="2" id="KW-1185">Reference proteome</keyword>
<evidence type="ECO:0008006" key="3">
    <source>
        <dbReference type="Google" id="ProtNLM"/>
    </source>
</evidence>
<proteinExistence type="predicted"/>
<evidence type="ECO:0000313" key="1">
    <source>
        <dbReference type="EMBL" id="AMW06436.1"/>
    </source>
</evidence>
<reference evidence="1 2" key="2">
    <citation type="journal article" date="2016" name="Environ. Microbiol. Rep.">
        <title>Metagenomic evidence for the presence of phototrophic Gemmatimonadetes bacteria in diverse environments.</title>
        <authorList>
            <person name="Zeng Y."/>
            <person name="Baumbach J."/>
            <person name="Barbosa E.G."/>
            <person name="Azevedo V."/>
            <person name="Zhang C."/>
            <person name="Koblizek M."/>
        </authorList>
    </citation>
    <scope>NUCLEOTIDE SEQUENCE [LARGE SCALE GENOMIC DNA]</scope>
    <source>
        <strain evidence="1 2">AP64</strain>
    </source>
</reference>
<dbReference type="Proteomes" id="UP000076404">
    <property type="component" value="Chromosome"/>
</dbReference>
<dbReference type="EMBL" id="CP011454">
    <property type="protein sequence ID" value="AMW06436.1"/>
    <property type="molecule type" value="Genomic_DNA"/>
</dbReference>
<dbReference type="SUPFAM" id="SSF142906">
    <property type="entry name" value="YjbR-like"/>
    <property type="match status" value="1"/>
</dbReference>
<evidence type="ECO:0000313" key="2">
    <source>
        <dbReference type="Proteomes" id="UP000076404"/>
    </source>
</evidence>
<gene>
    <name evidence="1" type="ORF">GEMMAAP_00530</name>
</gene>
<dbReference type="InterPro" id="IPR058532">
    <property type="entry name" value="YjbR/MT2646/Rv2570-like"/>
</dbReference>
<dbReference type="OrthoDB" id="954305at2"/>
<dbReference type="eggNOG" id="COG3801">
    <property type="taxonomic scope" value="Bacteria"/>
</dbReference>
<organism evidence="1 2">
    <name type="scientific">Gemmatimonas phototrophica</name>
    <dbReference type="NCBI Taxonomy" id="1379270"/>
    <lineage>
        <taxon>Bacteria</taxon>
        <taxon>Pseudomonadati</taxon>
        <taxon>Gemmatimonadota</taxon>
        <taxon>Gemmatimonadia</taxon>
        <taxon>Gemmatimonadales</taxon>
        <taxon>Gemmatimonadaceae</taxon>
        <taxon>Gemmatimonas</taxon>
    </lineage>
</organism>
<name>A0A143BMY4_9BACT</name>
<dbReference type="InterPro" id="IPR038056">
    <property type="entry name" value="YjbR-like_sf"/>
</dbReference>
<reference evidence="1 2" key="1">
    <citation type="journal article" date="2014" name="Proc. Natl. Acad. Sci. U.S.A.">
        <title>Functional type 2 photosynthetic reaction centers found in the rare bacterial phylum Gemmatimonadetes.</title>
        <authorList>
            <person name="Zeng Y."/>
            <person name="Feng F."/>
            <person name="Medova H."/>
            <person name="Dean J."/>
            <person name="Koblizek M."/>
        </authorList>
    </citation>
    <scope>NUCLEOTIDE SEQUENCE [LARGE SCALE GENOMIC DNA]</scope>
    <source>
        <strain evidence="1 2">AP64</strain>
    </source>
</reference>
<sequence>MDRITVNPLTFADVCALAATLPSVEVGTSYGTPALKVRDKAFARLWEDGTTLVLKVPFAVRDHLLASAPATYFVTDHYLGYPAVLVRLGAANTEELTPLLEEAWRQVAPKRLLQEHERLHGDSKSQPG</sequence>